<organism evidence="2 3">
    <name type="scientific">Trichonephila clavata</name>
    <name type="common">Joro spider</name>
    <name type="synonym">Nephila clavata</name>
    <dbReference type="NCBI Taxonomy" id="2740835"/>
    <lineage>
        <taxon>Eukaryota</taxon>
        <taxon>Metazoa</taxon>
        <taxon>Ecdysozoa</taxon>
        <taxon>Arthropoda</taxon>
        <taxon>Chelicerata</taxon>
        <taxon>Arachnida</taxon>
        <taxon>Araneae</taxon>
        <taxon>Araneomorphae</taxon>
        <taxon>Entelegynae</taxon>
        <taxon>Araneoidea</taxon>
        <taxon>Nephilidae</taxon>
        <taxon>Trichonephila</taxon>
    </lineage>
</organism>
<evidence type="ECO:0000313" key="2">
    <source>
        <dbReference type="EMBL" id="GFR31921.1"/>
    </source>
</evidence>
<feature type="compositionally biased region" description="Basic residues" evidence="1">
    <location>
        <begin position="33"/>
        <end position="47"/>
    </location>
</feature>
<dbReference type="Proteomes" id="UP000887116">
    <property type="component" value="Unassembled WGS sequence"/>
</dbReference>
<name>A0A8X6HXG2_TRICU</name>
<dbReference type="EMBL" id="BMAO01029471">
    <property type="protein sequence ID" value="GFR31921.1"/>
    <property type="molecule type" value="Genomic_DNA"/>
</dbReference>
<comment type="caution">
    <text evidence="2">The sequence shown here is derived from an EMBL/GenBank/DDBJ whole genome shotgun (WGS) entry which is preliminary data.</text>
</comment>
<accession>A0A8X6HXG2</accession>
<feature type="region of interest" description="Disordered" evidence="1">
    <location>
        <begin position="22"/>
        <end position="134"/>
    </location>
</feature>
<evidence type="ECO:0000313" key="3">
    <source>
        <dbReference type="Proteomes" id="UP000887116"/>
    </source>
</evidence>
<keyword evidence="3" id="KW-1185">Reference proteome</keyword>
<feature type="compositionally biased region" description="Polar residues" evidence="1">
    <location>
        <begin position="48"/>
        <end position="57"/>
    </location>
</feature>
<feature type="compositionally biased region" description="Basic and acidic residues" evidence="1">
    <location>
        <begin position="101"/>
        <end position="110"/>
    </location>
</feature>
<evidence type="ECO:0000256" key="1">
    <source>
        <dbReference type="SAM" id="MobiDB-lite"/>
    </source>
</evidence>
<protein>
    <submittedName>
        <fullName evidence="2">Uncharacterized protein</fullName>
    </submittedName>
</protein>
<dbReference type="AlphaFoldDB" id="A0A8X6HXG2"/>
<gene>
    <name evidence="2" type="ORF">TNCT_299711</name>
</gene>
<reference evidence="2" key="1">
    <citation type="submission" date="2020-07" db="EMBL/GenBank/DDBJ databases">
        <title>Multicomponent nature underlies the extraordinary mechanical properties of spider dragline silk.</title>
        <authorList>
            <person name="Kono N."/>
            <person name="Nakamura H."/>
            <person name="Mori M."/>
            <person name="Yoshida Y."/>
            <person name="Ohtoshi R."/>
            <person name="Malay A.D."/>
            <person name="Moran D.A.P."/>
            <person name="Tomita M."/>
            <person name="Numata K."/>
            <person name="Arakawa K."/>
        </authorList>
    </citation>
    <scope>NUCLEOTIDE SEQUENCE</scope>
</reference>
<proteinExistence type="predicted"/>
<sequence>MRSAIRVFTRMMLSSLNTYRRSLPSSLQNDRSAKRRPQKRPNWKKRTVSPSLKSGPQTKRPRRGCSKEGEKSRGGSSTANLEEKARKTNPYELGEQDLTEDERNHRETRASSHYLLRSQAESRKEAATMSWEKR</sequence>
<feature type="compositionally biased region" description="Basic and acidic residues" evidence="1">
    <location>
        <begin position="120"/>
        <end position="134"/>
    </location>
</feature>